<evidence type="ECO:0000256" key="4">
    <source>
        <dbReference type="ARBA" id="ARBA00024208"/>
    </source>
</evidence>
<dbReference type="Proteomes" id="UP000712281">
    <property type="component" value="Unassembled WGS sequence"/>
</dbReference>
<evidence type="ECO:0000256" key="2">
    <source>
        <dbReference type="ARBA" id="ARBA00023242"/>
    </source>
</evidence>
<dbReference type="PANTHER" id="PTHR31908">
    <property type="entry name" value="PROTEIN CROWDED NUCLEI 4"/>
    <property type="match status" value="1"/>
</dbReference>
<evidence type="ECO:0000256" key="5">
    <source>
        <dbReference type="SAM" id="MobiDB-lite"/>
    </source>
</evidence>
<protein>
    <submittedName>
        <fullName evidence="7">Uncharacterized protein</fullName>
    </submittedName>
</protein>
<feature type="region of interest" description="Disordered" evidence="5">
    <location>
        <begin position="166"/>
        <end position="229"/>
    </location>
</feature>
<evidence type="ECO:0000256" key="3">
    <source>
        <dbReference type="ARBA" id="ARBA00024186"/>
    </source>
</evidence>
<feature type="compositionally biased region" description="Acidic residues" evidence="5">
    <location>
        <begin position="201"/>
        <end position="210"/>
    </location>
</feature>
<dbReference type="GO" id="GO:0006997">
    <property type="term" value="P:nucleus organization"/>
    <property type="evidence" value="ECO:0007669"/>
    <property type="project" value="InterPro"/>
</dbReference>
<evidence type="ECO:0000256" key="1">
    <source>
        <dbReference type="ARBA" id="ARBA00023054"/>
    </source>
</evidence>
<comment type="subcellular location">
    <subcellularLocation>
        <location evidence="3">Nucleus lamina</location>
    </subcellularLocation>
</comment>
<keyword evidence="2" id="KW-0539">Nucleus</keyword>
<feature type="region of interest" description="Disordered" evidence="5">
    <location>
        <begin position="30"/>
        <end position="136"/>
    </location>
</feature>
<sequence length="229" mass="24547">MAISNFAFSMFVVFFFMFVLSSKQVGEFNGADDGSTGEPGRSDKGGASKNGRKRGRVGSLRACTSEQDGNESDGKSDSVTGGEHQRGKRRQKVASEEQEEVVGQRYNLRRSRRVAGKTAIGKKNEETGGMQQEEDGINCAQTTATASVGVAVSDNGVTANVVEIEGMADSEETDAGSPKRTGENAAASEDDVVNRTPEREYDGEEEDESDTEHPGNVSIGKKLWTFLTT</sequence>
<comment type="caution">
    <text evidence="7">The sequence shown here is derived from an EMBL/GenBank/DDBJ whole genome shotgun (WGS) entry which is preliminary data.</text>
</comment>
<dbReference type="InterPro" id="IPR040418">
    <property type="entry name" value="CRWN"/>
</dbReference>
<name>A0A8S9LSP3_BRACR</name>
<gene>
    <name evidence="7" type="ORF">F2Q68_00045996</name>
</gene>
<dbReference type="EMBL" id="QGKW02000276">
    <property type="protein sequence ID" value="KAF2608881.1"/>
    <property type="molecule type" value="Genomic_DNA"/>
</dbReference>
<evidence type="ECO:0000256" key="6">
    <source>
        <dbReference type="SAM" id="SignalP"/>
    </source>
</evidence>
<feature type="signal peptide" evidence="6">
    <location>
        <begin position="1"/>
        <end position="21"/>
    </location>
</feature>
<feature type="chain" id="PRO_5035860784" evidence="6">
    <location>
        <begin position="22"/>
        <end position="229"/>
    </location>
</feature>
<evidence type="ECO:0000313" key="8">
    <source>
        <dbReference type="Proteomes" id="UP000712281"/>
    </source>
</evidence>
<comment type="similarity">
    <text evidence="4">Belongs to the CRWN family.</text>
</comment>
<dbReference type="PANTHER" id="PTHR31908:SF11">
    <property type="entry name" value="PROTEIN CROWDED NUCLEI 1"/>
    <property type="match status" value="1"/>
</dbReference>
<organism evidence="7 8">
    <name type="scientific">Brassica cretica</name>
    <name type="common">Mustard</name>
    <dbReference type="NCBI Taxonomy" id="69181"/>
    <lineage>
        <taxon>Eukaryota</taxon>
        <taxon>Viridiplantae</taxon>
        <taxon>Streptophyta</taxon>
        <taxon>Embryophyta</taxon>
        <taxon>Tracheophyta</taxon>
        <taxon>Spermatophyta</taxon>
        <taxon>Magnoliopsida</taxon>
        <taxon>eudicotyledons</taxon>
        <taxon>Gunneridae</taxon>
        <taxon>Pentapetalae</taxon>
        <taxon>rosids</taxon>
        <taxon>malvids</taxon>
        <taxon>Brassicales</taxon>
        <taxon>Brassicaceae</taxon>
        <taxon>Brassiceae</taxon>
        <taxon>Brassica</taxon>
    </lineage>
</organism>
<dbReference type="GO" id="GO:0005652">
    <property type="term" value="C:nuclear lamina"/>
    <property type="evidence" value="ECO:0007669"/>
    <property type="project" value="UniProtKB-SubCell"/>
</dbReference>
<keyword evidence="1" id="KW-0175">Coiled coil</keyword>
<proteinExistence type="inferred from homology"/>
<evidence type="ECO:0000313" key="7">
    <source>
        <dbReference type="EMBL" id="KAF2608881.1"/>
    </source>
</evidence>
<keyword evidence="6" id="KW-0732">Signal</keyword>
<dbReference type="AlphaFoldDB" id="A0A8S9LSP3"/>
<accession>A0A8S9LSP3</accession>
<reference evidence="7" key="1">
    <citation type="submission" date="2019-12" db="EMBL/GenBank/DDBJ databases">
        <title>Genome sequencing and annotation of Brassica cretica.</title>
        <authorList>
            <person name="Studholme D.J."/>
            <person name="Sarris P.F."/>
        </authorList>
    </citation>
    <scope>NUCLEOTIDE SEQUENCE</scope>
    <source>
        <strain evidence="7">PFS-001/15</strain>
        <tissue evidence="7">Leaf</tissue>
    </source>
</reference>